<feature type="domain" description="Xylulose 5-phosphate/Fructose 6-phosphate phosphoketolase N-terminal" evidence="1">
    <location>
        <begin position="5"/>
        <end position="346"/>
    </location>
</feature>
<evidence type="ECO:0000313" key="2">
    <source>
        <dbReference type="EMBL" id="PIX88572.1"/>
    </source>
</evidence>
<dbReference type="PANTHER" id="PTHR31273:SF0">
    <property type="entry name" value="PHOSPHOKETOLASE-RELATED"/>
    <property type="match status" value="1"/>
</dbReference>
<dbReference type="InterPro" id="IPR019789">
    <property type="entry name" value="Xul5P/Fru6P_PKetolase_ThDP_BS"/>
</dbReference>
<organism evidence="2 3">
    <name type="scientific">Candidatus Nealsonbacteria bacterium CG_4_10_14_3_um_filter_36_16</name>
    <dbReference type="NCBI Taxonomy" id="1974685"/>
    <lineage>
        <taxon>Bacteria</taxon>
        <taxon>Candidatus Nealsoniibacteriota</taxon>
    </lineage>
</organism>
<dbReference type="PROSITE" id="PS60003">
    <property type="entry name" value="PHOSPHOKETOLASE_2"/>
    <property type="match status" value="1"/>
</dbReference>
<reference evidence="3" key="1">
    <citation type="submission" date="2017-09" db="EMBL/GenBank/DDBJ databases">
        <title>Depth-based differentiation of microbial function through sediment-hosted aquifers and enrichment of novel symbionts in the deep terrestrial subsurface.</title>
        <authorList>
            <person name="Probst A.J."/>
            <person name="Ladd B."/>
            <person name="Jarett J.K."/>
            <person name="Geller-Mcgrath D.E."/>
            <person name="Sieber C.M.K."/>
            <person name="Emerson J.B."/>
            <person name="Anantharaman K."/>
            <person name="Thomas B.C."/>
            <person name="Malmstrom R."/>
            <person name="Stieglmeier M."/>
            <person name="Klingl A."/>
            <person name="Woyke T."/>
            <person name="Ryan C.M."/>
            <person name="Banfield J.F."/>
        </authorList>
    </citation>
    <scope>NUCLEOTIDE SEQUENCE [LARGE SCALE GENOMIC DNA]</scope>
</reference>
<dbReference type="EMBL" id="PFJR01000011">
    <property type="protein sequence ID" value="PIX88572.1"/>
    <property type="molecule type" value="Genomic_DNA"/>
</dbReference>
<dbReference type="InterPro" id="IPR018970">
    <property type="entry name" value="Xul5P/Fru6P_PKetolase_N"/>
</dbReference>
<dbReference type="InterPro" id="IPR029061">
    <property type="entry name" value="THDP-binding"/>
</dbReference>
<dbReference type="SUPFAM" id="SSF52518">
    <property type="entry name" value="Thiamin diphosphate-binding fold (THDP-binding)"/>
    <property type="match status" value="2"/>
</dbReference>
<sequence length="712" mass="80712">MVTEDSNYQSVDYHFRAANYLTVAQLFLRENVLLKRKLNLEDLKPVILGHWGACPAINFLYAHFCRYIRITGSSNYLILGSGHAAPALLANLYLERSFREIYPDLDYGIKGLYNFISGFGLDPRLQTEVSSALPGVTNTGGELGLALACAVGSILNNPKRTAFCIIGDGEFEAGVTIPSLLCREFLTPKKDGFLILAINLNQYKMGSRSLLSAWSNKRIESFFSSFGLRPFFCELSHNQCGKTFTSIAKIHKDWINGIDARIPVIILKNQKGVTGPKEIDGEKFVGTHRSHKIGRLKYPTAGHVQIIEQWLKSYKPEGLFQNNGFPAKEIENNLPKKNLRIGRRLEMDLKKQKKPFTADKKALIRLFKKEAERLGSSVSPMTIISNAINHLRERNKTFIVFSPDEAESNRLNMVVEKNGIRGNPDWESSVPIRCEGGIIEILNENCCHGLLQGYNQTGRDGIYITYEAFAPITASPISQYYKFLKISNSCGWRTQAPSLKYILTSSGWRNTYTHQNPDLLNTLLAKTDNLVDVYFPSDANQALACFTEMFTKKNSIQVLVVGKTNFKILRSIEQAYKDVQRGFWTKSYWSKNKSNKKFYIIAIGDYMVKEAMDACNELIRQRKNLYIKIIIPVCSKIFYKESLKMIFNKKDSPKNVIVVCTGYINIFRGLFGGVYDTKNWKFLGYSDGFSLDQNASALELNEVNKENLIKYI</sequence>
<evidence type="ECO:0000313" key="3">
    <source>
        <dbReference type="Proteomes" id="UP000230064"/>
    </source>
</evidence>
<dbReference type="Proteomes" id="UP000230064">
    <property type="component" value="Unassembled WGS sequence"/>
</dbReference>
<dbReference type="AlphaFoldDB" id="A0A2M7MFS8"/>
<gene>
    <name evidence="2" type="ORF">COZ30_00455</name>
</gene>
<comment type="caution">
    <text evidence="2">The sequence shown here is derived from an EMBL/GenBank/DDBJ whole genome shotgun (WGS) entry which is preliminary data.</text>
</comment>
<dbReference type="InterPro" id="IPR005593">
    <property type="entry name" value="Xul5P/Fru6P_PKetolase"/>
</dbReference>
<dbReference type="Pfam" id="PF03894">
    <property type="entry name" value="XFP"/>
    <property type="match status" value="1"/>
</dbReference>
<feature type="non-terminal residue" evidence="2">
    <location>
        <position position="712"/>
    </location>
</feature>
<dbReference type="GO" id="GO:0005975">
    <property type="term" value="P:carbohydrate metabolic process"/>
    <property type="evidence" value="ECO:0007669"/>
    <property type="project" value="InterPro"/>
</dbReference>
<dbReference type="PANTHER" id="PTHR31273">
    <property type="entry name" value="PHOSPHOKETOLASE-RELATED"/>
    <property type="match status" value="1"/>
</dbReference>
<evidence type="ECO:0000259" key="1">
    <source>
        <dbReference type="Pfam" id="PF09364"/>
    </source>
</evidence>
<proteinExistence type="predicted"/>
<dbReference type="Pfam" id="PF09364">
    <property type="entry name" value="XFP_N"/>
    <property type="match status" value="1"/>
</dbReference>
<name>A0A2M7MFS8_9BACT</name>
<accession>A0A2M7MFS8</accession>
<protein>
    <recommendedName>
        <fullName evidence="1">Xylulose 5-phosphate/Fructose 6-phosphate phosphoketolase N-terminal domain-containing protein</fullName>
    </recommendedName>
</protein>
<dbReference type="GO" id="GO:0016832">
    <property type="term" value="F:aldehyde-lyase activity"/>
    <property type="evidence" value="ECO:0007669"/>
    <property type="project" value="InterPro"/>
</dbReference>
<dbReference type="Gene3D" id="3.40.50.970">
    <property type="match status" value="2"/>
</dbReference>